<comment type="cofactor">
    <cofactor evidence="2">
        <name>[4Fe-4S] cluster</name>
        <dbReference type="ChEBI" id="CHEBI:49883"/>
    </cofactor>
</comment>
<dbReference type="InterPro" id="IPR050482">
    <property type="entry name" value="Sensor_HK_TwoCompSys"/>
</dbReference>
<reference evidence="21" key="2">
    <citation type="submission" date="2020-09" db="EMBL/GenBank/DDBJ databases">
        <authorList>
            <person name="Sun Q."/>
            <person name="Zhou Y."/>
        </authorList>
    </citation>
    <scope>NUCLEOTIDE SEQUENCE</scope>
    <source>
        <strain evidence="21">CGMCC 1.15448</strain>
    </source>
</reference>
<comment type="subcellular location">
    <subcellularLocation>
        <location evidence="3">Cytoplasm</location>
    </subcellularLocation>
</comment>
<keyword evidence="19" id="KW-1133">Transmembrane helix</keyword>
<evidence type="ECO:0000313" key="21">
    <source>
        <dbReference type="EMBL" id="GGB17177.1"/>
    </source>
</evidence>
<dbReference type="EMBL" id="BMJC01000005">
    <property type="protein sequence ID" value="GGB17177.1"/>
    <property type="molecule type" value="Genomic_DNA"/>
</dbReference>
<dbReference type="Pfam" id="PF02518">
    <property type="entry name" value="HATPase_c"/>
    <property type="match status" value="1"/>
</dbReference>
<dbReference type="GO" id="GO:0051539">
    <property type="term" value="F:4 iron, 4 sulfur cluster binding"/>
    <property type="evidence" value="ECO:0007669"/>
    <property type="project" value="UniProtKB-KW"/>
</dbReference>
<dbReference type="InterPro" id="IPR011712">
    <property type="entry name" value="Sig_transdc_His_kin_sub3_dim/P"/>
</dbReference>
<keyword evidence="14" id="KW-0408">Iron</keyword>
<dbReference type="InterPro" id="IPR036890">
    <property type="entry name" value="HATPase_C_sf"/>
</dbReference>
<comment type="caution">
    <text evidence="21">The sequence shown here is derived from an EMBL/GenBank/DDBJ whole genome shotgun (WGS) entry which is preliminary data.</text>
</comment>
<dbReference type="GO" id="GO:0005524">
    <property type="term" value="F:ATP binding"/>
    <property type="evidence" value="ECO:0007669"/>
    <property type="project" value="UniProtKB-KW"/>
</dbReference>
<keyword evidence="9" id="KW-0808">Transferase</keyword>
<evidence type="ECO:0000313" key="22">
    <source>
        <dbReference type="Proteomes" id="UP000607559"/>
    </source>
</evidence>
<dbReference type="CDD" id="cd16917">
    <property type="entry name" value="HATPase_UhpB-NarQ-NarX-like"/>
    <property type="match status" value="1"/>
</dbReference>
<evidence type="ECO:0000259" key="20">
    <source>
        <dbReference type="PROSITE" id="PS50109"/>
    </source>
</evidence>
<evidence type="ECO:0000256" key="19">
    <source>
        <dbReference type="SAM" id="Phobius"/>
    </source>
</evidence>
<dbReference type="GO" id="GO:0046983">
    <property type="term" value="F:protein dimerization activity"/>
    <property type="evidence" value="ECO:0007669"/>
    <property type="project" value="InterPro"/>
</dbReference>
<evidence type="ECO:0000256" key="11">
    <source>
        <dbReference type="ARBA" id="ARBA00022741"/>
    </source>
</evidence>
<keyword evidence="8" id="KW-0597">Phosphoprotein</keyword>
<protein>
    <recommendedName>
        <fullName evidence="5">Oxygen sensor histidine kinase NreB</fullName>
        <ecNumber evidence="4">2.7.13.3</ecNumber>
    </recommendedName>
    <alternativeName>
        <fullName evidence="18">Nitrogen regulation protein B</fullName>
    </alternativeName>
</protein>
<evidence type="ECO:0000256" key="3">
    <source>
        <dbReference type="ARBA" id="ARBA00004496"/>
    </source>
</evidence>
<dbReference type="RefSeq" id="WP_188936297.1">
    <property type="nucleotide sequence ID" value="NZ_BMJC01000005.1"/>
</dbReference>
<dbReference type="Pfam" id="PF07730">
    <property type="entry name" value="HisKA_3"/>
    <property type="match status" value="1"/>
</dbReference>
<keyword evidence="6" id="KW-0004">4Fe-4S</keyword>
<evidence type="ECO:0000256" key="8">
    <source>
        <dbReference type="ARBA" id="ARBA00022553"/>
    </source>
</evidence>
<name>A0A8J2UHE4_9BACT</name>
<dbReference type="SUPFAM" id="SSF48452">
    <property type="entry name" value="TPR-like"/>
    <property type="match status" value="1"/>
</dbReference>
<keyword evidence="10" id="KW-0479">Metal-binding</keyword>
<keyword evidence="15" id="KW-0902">Two-component regulatory system</keyword>
<sequence>MSYQSRITFVVCLGLFLGTAVCSSQGRDDSLRAALEHATTDSQRARCLYALGVRAQEDKRDYSTALAHYRQALALDAAAHSYRRMLTDYATVLNIYFYLGDYPAAMKAATEELALAEERRDSLQMAKSYNTIGFIYSRQSNIHESGAYYALCLDLSAKAKDSLLMADAYSSIGELKAEGNHFGEALASLFKAYDLYAYLRATERVVHTAYRISQVYKGMQNYREALIFSEKTLKDIETAPWYNEYDRALYYINAGDIYKGLGDFPRAVNMTRRGLAIALRIRHREDVQDAWCSLADIYARQHRYDSAFFYYKLYAALKDSIINDRSRQEIAEIHERYAADRKDKEIALQKELLARQRLWKNILLVSFVFLVAFILLLYNRRRLKQRADYEVKLSRQRNDLFGAVIMAQENERKRIAQDIHDTLGSLLSAAKLNLSALDEGFLRSDQVPRYRTSLKLLDEVSAELRNVAHNIMPAGLSKIGLPAAMKGLLDSLANPSGLKVSYSFYGFEERLPEEVEISVYRILLELVNNVIKHAGASLLTVQMIKYPAYINIIVEDDGVGLGAAQGSGPGKGMGLGNIRSRVGYLKGTMEIDSKEGTGTTVLIEIPC</sequence>
<dbReference type="SMART" id="SM00028">
    <property type="entry name" value="TPR"/>
    <property type="match status" value="5"/>
</dbReference>
<dbReference type="GO" id="GO:0000155">
    <property type="term" value="F:phosphorelay sensor kinase activity"/>
    <property type="evidence" value="ECO:0007669"/>
    <property type="project" value="InterPro"/>
</dbReference>
<evidence type="ECO:0000256" key="18">
    <source>
        <dbReference type="ARBA" id="ARBA00030800"/>
    </source>
</evidence>
<dbReference type="SUPFAM" id="SSF55874">
    <property type="entry name" value="ATPase domain of HSP90 chaperone/DNA topoisomerase II/histidine kinase"/>
    <property type="match status" value="1"/>
</dbReference>
<dbReference type="GO" id="GO:0046872">
    <property type="term" value="F:metal ion binding"/>
    <property type="evidence" value="ECO:0007669"/>
    <property type="project" value="UniProtKB-KW"/>
</dbReference>
<dbReference type="PRINTS" id="PR00344">
    <property type="entry name" value="BCTRLSENSOR"/>
</dbReference>
<evidence type="ECO:0000256" key="6">
    <source>
        <dbReference type="ARBA" id="ARBA00022485"/>
    </source>
</evidence>
<evidence type="ECO:0000256" key="12">
    <source>
        <dbReference type="ARBA" id="ARBA00022777"/>
    </source>
</evidence>
<dbReference type="Gene3D" id="3.30.565.10">
    <property type="entry name" value="Histidine kinase-like ATPase, C-terminal domain"/>
    <property type="match status" value="1"/>
</dbReference>
<keyword evidence="16" id="KW-0411">Iron-sulfur</keyword>
<keyword evidence="12" id="KW-0418">Kinase</keyword>
<dbReference type="Gene3D" id="1.20.5.1930">
    <property type="match status" value="1"/>
</dbReference>
<evidence type="ECO:0000256" key="14">
    <source>
        <dbReference type="ARBA" id="ARBA00023004"/>
    </source>
</evidence>
<dbReference type="InterPro" id="IPR005467">
    <property type="entry name" value="His_kinase_dom"/>
</dbReference>
<reference evidence="21" key="1">
    <citation type="journal article" date="2014" name="Int. J. Syst. Evol. Microbiol.">
        <title>Complete genome sequence of Corynebacterium casei LMG S-19264T (=DSM 44701T), isolated from a smear-ripened cheese.</title>
        <authorList>
            <consortium name="US DOE Joint Genome Institute (JGI-PGF)"/>
            <person name="Walter F."/>
            <person name="Albersmeier A."/>
            <person name="Kalinowski J."/>
            <person name="Ruckert C."/>
        </authorList>
    </citation>
    <scope>NUCLEOTIDE SEQUENCE</scope>
    <source>
        <strain evidence="21">CGMCC 1.15448</strain>
    </source>
</reference>
<dbReference type="Gene3D" id="1.25.40.10">
    <property type="entry name" value="Tetratricopeptide repeat domain"/>
    <property type="match status" value="2"/>
</dbReference>
<proteinExistence type="predicted"/>
<keyword evidence="19" id="KW-0472">Membrane</keyword>
<keyword evidence="22" id="KW-1185">Reference proteome</keyword>
<dbReference type="GO" id="GO:0005737">
    <property type="term" value="C:cytoplasm"/>
    <property type="evidence" value="ECO:0007669"/>
    <property type="project" value="UniProtKB-SubCell"/>
</dbReference>
<evidence type="ECO:0000256" key="13">
    <source>
        <dbReference type="ARBA" id="ARBA00022840"/>
    </source>
</evidence>
<dbReference type="GO" id="GO:0016020">
    <property type="term" value="C:membrane"/>
    <property type="evidence" value="ECO:0007669"/>
    <property type="project" value="InterPro"/>
</dbReference>
<evidence type="ECO:0000256" key="15">
    <source>
        <dbReference type="ARBA" id="ARBA00023012"/>
    </source>
</evidence>
<dbReference type="InterPro" id="IPR019734">
    <property type="entry name" value="TPR_rpt"/>
</dbReference>
<accession>A0A8J2UHE4</accession>
<dbReference type="AlphaFoldDB" id="A0A8J2UHE4"/>
<evidence type="ECO:0000256" key="5">
    <source>
        <dbReference type="ARBA" id="ARBA00017322"/>
    </source>
</evidence>
<dbReference type="EC" id="2.7.13.3" evidence="4"/>
<evidence type="ECO:0000256" key="10">
    <source>
        <dbReference type="ARBA" id="ARBA00022723"/>
    </source>
</evidence>
<dbReference type="InterPro" id="IPR003594">
    <property type="entry name" value="HATPase_dom"/>
</dbReference>
<evidence type="ECO:0000256" key="1">
    <source>
        <dbReference type="ARBA" id="ARBA00000085"/>
    </source>
</evidence>
<feature type="transmembrane region" description="Helical" evidence="19">
    <location>
        <begin position="358"/>
        <end position="378"/>
    </location>
</feature>
<dbReference type="PROSITE" id="PS50109">
    <property type="entry name" value="HIS_KIN"/>
    <property type="match status" value="1"/>
</dbReference>
<dbReference type="InterPro" id="IPR011990">
    <property type="entry name" value="TPR-like_helical_dom_sf"/>
</dbReference>
<gene>
    <name evidence="21" type="ORF">GCM10011511_46200</name>
</gene>
<feature type="domain" description="Histidine kinase" evidence="20">
    <location>
        <begin position="414"/>
        <end position="607"/>
    </location>
</feature>
<comment type="catalytic activity">
    <reaction evidence="1">
        <text>ATP + protein L-histidine = ADP + protein N-phospho-L-histidine.</text>
        <dbReference type="EC" id="2.7.13.3"/>
    </reaction>
</comment>
<dbReference type="PANTHER" id="PTHR24421:SF10">
    <property type="entry name" value="NITRATE_NITRITE SENSOR PROTEIN NARQ"/>
    <property type="match status" value="1"/>
</dbReference>
<keyword evidence="7" id="KW-0963">Cytoplasm</keyword>
<dbReference type="Pfam" id="PF13181">
    <property type="entry name" value="TPR_8"/>
    <property type="match status" value="1"/>
</dbReference>
<keyword evidence="11" id="KW-0547">Nucleotide-binding</keyword>
<evidence type="ECO:0000256" key="2">
    <source>
        <dbReference type="ARBA" id="ARBA00001966"/>
    </source>
</evidence>
<dbReference type="InterPro" id="IPR004358">
    <property type="entry name" value="Sig_transdc_His_kin-like_C"/>
</dbReference>
<organism evidence="21 22">
    <name type="scientific">Puia dinghuensis</name>
    <dbReference type="NCBI Taxonomy" id="1792502"/>
    <lineage>
        <taxon>Bacteria</taxon>
        <taxon>Pseudomonadati</taxon>
        <taxon>Bacteroidota</taxon>
        <taxon>Chitinophagia</taxon>
        <taxon>Chitinophagales</taxon>
        <taxon>Chitinophagaceae</taxon>
        <taxon>Puia</taxon>
    </lineage>
</organism>
<evidence type="ECO:0000256" key="16">
    <source>
        <dbReference type="ARBA" id="ARBA00023014"/>
    </source>
</evidence>
<keyword evidence="13" id="KW-0067">ATP-binding</keyword>
<keyword evidence="19" id="KW-0812">Transmembrane</keyword>
<evidence type="ECO:0000256" key="17">
    <source>
        <dbReference type="ARBA" id="ARBA00024827"/>
    </source>
</evidence>
<evidence type="ECO:0000256" key="9">
    <source>
        <dbReference type="ARBA" id="ARBA00022679"/>
    </source>
</evidence>
<dbReference type="PANTHER" id="PTHR24421">
    <property type="entry name" value="NITRATE/NITRITE SENSOR PROTEIN NARX-RELATED"/>
    <property type="match status" value="1"/>
</dbReference>
<dbReference type="Proteomes" id="UP000607559">
    <property type="component" value="Unassembled WGS sequence"/>
</dbReference>
<comment type="function">
    <text evidence="17">Member of the two-component regulatory system NreB/NreC involved in the control of dissimilatory nitrate/nitrite reduction in response to oxygen. NreB functions as a direct oxygen sensor histidine kinase which is autophosphorylated, in the absence of oxygen, probably at the conserved histidine residue, and transfers its phosphate group probably to a conserved aspartate residue of NreC. NreB/NreC activates the expression of the nitrate (narGHJI) and nitrite (nir) reductase operons, as well as the putative nitrate transporter gene narT.</text>
</comment>
<evidence type="ECO:0000256" key="4">
    <source>
        <dbReference type="ARBA" id="ARBA00012438"/>
    </source>
</evidence>
<evidence type="ECO:0000256" key="7">
    <source>
        <dbReference type="ARBA" id="ARBA00022490"/>
    </source>
</evidence>
<dbReference type="SMART" id="SM00387">
    <property type="entry name" value="HATPase_c"/>
    <property type="match status" value="1"/>
</dbReference>